<dbReference type="FunFam" id="1.25.40.10:FF:000058">
    <property type="entry name" value="Pre-mRNA processing factor 6"/>
    <property type="match status" value="1"/>
</dbReference>
<dbReference type="EMBL" id="BLXT01003332">
    <property type="protein sequence ID" value="GFO01511.1"/>
    <property type="molecule type" value="Genomic_DNA"/>
</dbReference>
<dbReference type="GO" id="GO:0000244">
    <property type="term" value="P:spliceosomal tri-snRNP complex assembly"/>
    <property type="evidence" value="ECO:0007669"/>
    <property type="project" value="TreeGrafter"/>
</dbReference>
<dbReference type="SMART" id="SM00386">
    <property type="entry name" value="HAT"/>
    <property type="match status" value="7"/>
</dbReference>
<dbReference type="PANTHER" id="PTHR11246:SF1">
    <property type="entry name" value="PRE-MRNA-PROCESSING FACTOR 6"/>
    <property type="match status" value="1"/>
</dbReference>
<dbReference type="AlphaFoldDB" id="A0AAV3ZR27"/>
<dbReference type="Pfam" id="PF13432">
    <property type="entry name" value="TPR_16"/>
    <property type="match status" value="1"/>
</dbReference>
<dbReference type="Gene3D" id="1.25.40.10">
    <property type="entry name" value="Tetratricopeptide repeat domain"/>
    <property type="match status" value="2"/>
</dbReference>
<dbReference type="InterPro" id="IPR003107">
    <property type="entry name" value="HAT"/>
</dbReference>
<dbReference type="Proteomes" id="UP000735302">
    <property type="component" value="Unassembled WGS sequence"/>
</dbReference>
<organism evidence="2 3">
    <name type="scientific">Plakobranchus ocellatus</name>
    <dbReference type="NCBI Taxonomy" id="259542"/>
    <lineage>
        <taxon>Eukaryota</taxon>
        <taxon>Metazoa</taxon>
        <taxon>Spiralia</taxon>
        <taxon>Lophotrochozoa</taxon>
        <taxon>Mollusca</taxon>
        <taxon>Gastropoda</taxon>
        <taxon>Heterobranchia</taxon>
        <taxon>Euthyneura</taxon>
        <taxon>Panpulmonata</taxon>
        <taxon>Sacoglossa</taxon>
        <taxon>Placobranchoidea</taxon>
        <taxon>Plakobranchidae</taxon>
        <taxon>Plakobranchus</taxon>
    </lineage>
</organism>
<keyword evidence="1" id="KW-0677">Repeat</keyword>
<keyword evidence="3" id="KW-1185">Reference proteome</keyword>
<dbReference type="Pfam" id="PF14559">
    <property type="entry name" value="TPR_19"/>
    <property type="match status" value="1"/>
</dbReference>
<dbReference type="Pfam" id="PF13428">
    <property type="entry name" value="TPR_14"/>
    <property type="match status" value="1"/>
</dbReference>
<comment type="caution">
    <text evidence="2">The sequence shown here is derived from an EMBL/GenBank/DDBJ whole genome shotgun (WGS) entry which is preliminary data.</text>
</comment>
<dbReference type="InterPro" id="IPR045075">
    <property type="entry name" value="Syf1-like"/>
</dbReference>
<proteinExistence type="predicted"/>
<evidence type="ECO:0000313" key="2">
    <source>
        <dbReference type="EMBL" id="GFO01511.1"/>
    </source>
</evidence>
<dbReference type="GO" id="GO:0071013">
    <property type="term" value="C:catalytic step 2 spliceosome"/>
    <property type="evidence" value="ECO:0007669"/>
    <property type="project" value="TreeGrafter"/>
</dbReference>
<dbReference type="FunFam" id="1.25.40.10:FF:000039">
    <property type="entry name" value="Pre-mRNA processing factor 6"/>
    <property type="match status" value="1"/>
</dbReference>
<evidence type="ECO:0000313" key="3">
    <source>
        <dbReference type="Proteomes" id="UP000735302"/>
    </source>
</evidence>
<protein>
    <submittedName>
        <fullName evidence="2">Pre-mRNA-processing factor 6</fullName>
    </submittedName>
</protein>
<reference evidence="2 3" key="1">
    <citation type="journal article" date="2021" name="Elife">
        <title>Chloroplast acquisition without the gene transfer in kleptoplastic sea slugs, Plakobranchus ocellatus.</title>
        <authorList>
            <person name="Maeda T."/>
            <person name="Takahashi S."/>
            <person name="Yoshida T."/>
            <person name="Shimamura S."/>
            <person name="Takaki Y."/>
            <person name="Nagai Y."/>
            <person name="Toyoda A."/>
            <person name="Suzuki Y."/>
            <person name="Arimoto A."/>
            <person name="Ishii H."/>
            <person name="Satoh N."/>
            <person name="Nishiyama T."/>
            <person name="Hasebe M."/>
            <person name="Maruyama T."/>
            <person name="Minagawa J."/>
            <person name="Obokata J."/>
            <person name="Shigenobu S."/>
        </authorList>
    </citation>
    <scope>NUCLEOTIDE SEQUENCE [LARGE SCALE GENOMIC DNA]</scope>
</reference>
<dbReference type="PANTHER" id="PTHR11246">
    <property type="entry name" value="PRE-MRNA SPLICING FACTOR"/>
    <property type="match status" value="1"/>
</dbReference>
<gene>
    <name evidence="2" type="ORF">PoB_002801600</name>
</gene>
<name>A0AAV3ZR27_9GAST</name>
<evidence type="ECO:0000256" key="1">
    <source>
        <dbReference type="ARBA" id="ARBA00022737"/>
    </source>
</evidence>
<dbReference type="GO" id="GO:0046540">
    <property type="term" value="C:U4/U6 x U5 tri-snRNP complex"/>
    <property type="evidence" value="ECO:0007669"/>
    <property type="project" value="TreeGrafter"/>
</dbReference>
<dbReference type="SMART" id="SM00028">
    <property type="entry name" value="TPR"/>
    <property type="match status" value="3"/>
</dbReference>
<dbReference type="InterPro" id="IPR019734">
    <property type="entry name" value="TPR_rpt"/>
</dbReference>
<dbReference type="InterPro" id="IPR011990">
    <property type="entry name" value="TPR-like_helical_dom_sf"/>
</dbReference>
<sequence>MGAKSKWLAGDVPAARSILALAFQANPNSEEIWLAAVKLESENNEFERARRLLQKARASAPTARVFMKSVKLEWCLGEIRNAEILLDEAVKHYPDFAKLWMMKGQIQVQAGKKEAARDSYNQGLKKCPQAVPLWLLLSRLEENLGQLTRARSILEKARLKNPSTDELWLEAVRVECRAGLKNIANTLMAKALQECPTSGLLWAEAILMEARPQRKTKCMDALKKCEHNPHVLLAASKLFWCERKIGKARNWFNRTVKIDPDLGDAWAYFYKFELAHGDEKEQEDVQRRCLASEPHHGDNWCAVSKDINNWRLKTEELLPLVAKSLPIPT</sequence>
<accession>A0AAV3ZR27</accession>
<dbReference type="SUPFAM" id="SSF48452">
    <property type="entry name" value="TPR-like"/>
    <property type="match status" value="2"/>
</dbReference>